<dbReference type="Proteomes" id="UP000199399">
    <property type="component" value="Unassembled WGS sequence"/>
</dbReference>
<protein>
    <submittedName>
        <fullName evidence="1">Uncharacterized protein</fullName>
    </submittedName>
</protein>
<evidence type="ECO:0000313" key="2">
    <source>
        <dbReference type="Proteomes" id="UP000199399"/>
    </source>
</evidence>
<reference evidence="2" key="1">
    <citation type="submission" date="2016-10" db="EMBL/GenBank/DDBJ databases">
        <authorList>
            <person name="Varghese N."/>
            <person name="Submissions S."/>
        </authorList>
    </citation>
    <scope>NUCLEOTIDE SEQUENCE [LARGE SCALE GENOMIC DNA]</scope>
    <source>
        <strain evidence="2">DSM 16477</strain>
    </source>
</reference>
<dbReference type="AlphaFoldDB" id="A0A1G7HCD0"/>
<keyword evidence="2" id="KW-1185">Reference proteome</keyword>
<gene>
    <name evidence="1" type="ORF">SAMN04489759_10172</name>
</gene>
<accession>A0A1G7HCD0</accession>
<proteinExistence type="predicted"/>
<sequence length="219" mass="23656">MQLRQMIAPPPAIGYPFQDINAPRDVPMIRVLAVLMTVATLAACNGASDLGDAPTPLGDFNLHHNIVVAPKAQKGPLSREVSKDELAAAVQAATAERFDRYDGERFYHFGISVEGYVLAQPGIPLVFAPKSILILNLTVWDDAKNKKLNAEPHQITVFESFDQGPVVGSGYTKSADEQLKNLSQNAAKAIENYLVKQNREQGWFNGGVATASAAGPEDK</sequence>
<evidence type="ECO:0000313" key="1">
    <source>
        <dbReference type="EMBL" id="SDE98065.1"/>
    </source>
</evidence>
<dbReference type="EMBL" id="FNBP01000001">
    <property type="protein sequence ID" value="SDE98065.1"/>
    <property type="molecule type" value="Genomic_DNA"/>
</dbReference>
<name>A0A1G7HCD0_9RHOB</name>
<dbReference type="STRING" id="218672.SAMN04489759_10172"/>
<organism evidence="1 2">
    <name type="scientific">Sulfitobacter delicatus</name>
    <dbReference type="NCBI Taxonomy" id="218672"/>
    <lineage>
        <taxon>Bacteria</taxon>
        <taxon>Pseudomonadati</taxon>
        <taxon>Pseudomonadota</taxon>
        <taxon>Alphaproteobacteria</taxon>
        <taxon>Rhodobacterales</taxon>
        <taxon>Roseobacteraceae</taxon>
        <taxon>Sulfitobacter</taxon>
    </lineage>
</organism>